<organism evidence="1 2">
    <name type="scientific">Klebsiella pneumoniae</name>
    <dbReference type="NCBI Taxonomy" id="573"/>
    <lineage>
        <taxon>Bacteria</taxon>
        <taxon>Pseudomonadati</taxon>
        <taxon>Pseudomonadota</taxon>
        <taxon>Gammaproteobacteria</taxon>
        <taxon>Enterobacterales</taxon>
        <taxon>Enterobacteriaceae</taxon>
        <taxon>Klebsiella/Raoultella group</taxon>
        <taxon>Klebsiella</taxon>
        <taxon>Klebsiella pneumoniae complex</taxon>
    </lineage>
</organism>
<dbReference type="EMBL" id="UGMG01000001">
    <property type="protein sequence ID" value="STV73329.1"/>
    <property type="molecule type" value="Genomic_DNA"/>
</dbReference>
<dbReference type="AlphaFoldDB" id="A0A378CMF0"/>
<proteinExistence type="predicted"/>
<evidence type="ECO:0000313" key="1">
    <source>
        <dbReference type="EMBL" id="STV73329.1"/>
    </source>
</evidence>
<accession>A0A378CMF0</accession>
<protein>
    <submittedName>
        <fullName evidence="1">Uncharacterized protein</fullName>
    </submittedName>
</protein>
<name>A0A378CMF0_KLEPN</name>
<reference evidence="1 2" key="1">
    <citation type="submission" date="2018-06" db="EMBL/GenBank/DDBJ databases">
        <authorList>
            <consortium name="Pathogen Informatics"/>
            <person name="Doyle S."/>
        </authorList>
    </citation>
    <scope>NUCLEOTIDE SEQUENCE [LARGE SCALE GENOMIC DNA]</scope>
    <source>
        <strain evidence="1 2">NCTC11679</strain>
    </source>
</reference>
<evidence type="ECO:0000313" key="2">
    <source>
        <dbReference type="Proteomes" id="UP000255239"/>
    </source>
</evidence>
<sequence length="84" mass="10030">METLRPLDTRHILNPYAFCFRHRLTFTTAHRDKLFFIFGNRFALTQFQFVKGITMTFQQLRLFDGEITVTGEPAWIIFIVEKND</sequence>
<dbReference type="Proteomes" id="UP000255239">
    <property type="component" value="Unassembled WGS sequence"/>
</dbReference>
<gene>
    <name evidence="1" type="ORF">NCTC11679_05552</name>
</gene>